<sequence>MVRTRLGRSLKLIVNGIGASETIQVTGGLSEVALLSFTRRSENGAKKLFIMDSQREGMSWVALISDGGRPSGMVLNRKSGKPFKELGPLDFIKRWWLNSVLTKKLVDQRASTFSSTPSTAASSSSPLWLVLHLRHKAD</sequence>
<gene>
    <name evidence="1" type="ORF">CFP56_004964</name>
</gene>
<evidence type="ECO:0000313" key="1">
    <source>
        <dbReference type="EMBL" id="KAK7848429.1"/>
    </source>
</evidence>
<name>A0AAW0LBY6_QUESU</name>
<protein>
    <submittedName>
        <fullName evidence="1">Uncharacterized protein</fullName>
    </submittedName>
</protein>
<dbReference type="EMBL" id="PKMF04000127">
    <property type="protein sequence ID" value="KAK7848429.1"/>
    <property type="molecule type" value="Genomic_DNA"/>
</dbReference>
<proteinExistence type="predicted"/>
<organism evidence="1 2">
    <name type="scientific">Quercus suber</name>
    <name type="common">Cork oak</name>
    <dbReference type="NCBI Taxonomy" id="58331"/>
    <lineage>
        <taxon>Eukaryota</taxon>
        <taxon>Viridiplantae</taxon>
        <taxon>Streptophyta</taxon>
        <taxon>Embryophyta</taxon>
        <taxon>Tracheophyta</taxon>
        <taxon>Spermatophyta</taxon>
        <taxon>Magnoliopsida</taxon>
        <taxon>eudicotyledons</taxon>
        <taxon>Gunneridae</taxon>
        <taxon>Pentapetalae</taxon>
        <taxon>rosids</taxon>
        <taxon>fabids</taxon>
        <taxon>Fagales</taxon>
        <taxon>Fagaceae</taxon>
        <taxon>Quercus</taxon>
    </lineage>
</organism>
<dbReference type="AlphaFoldDB" id="A0AAW0LBY6"/>
<reference evidence="1 2" key="1">
    <citation type="journal article" date="2018" name="Sci. Data">
        <title>The draft genome sequence of cork oak.</title>
        <authorList>
            <person name="Ramos A.M."/>
            <person name="Usie A."/>
            <person name="Barbosa P."/>
            <person name="Barros P.M."/>
            <person name="Capote T."/>
            <person name="Chaves I."/>
            <person name="Simoes F."/>
            <person name="Abreu I."/>
            <person name="Carrasquinho I."/>
            <person name="Faro C."/>
            <person name="Guimaraes J.B."/>
            <person name="Mendonca D."/>
            <person name="Nobrega F."/>
            <person name="Rodrigues L."/>
            <person name="Saibo N.J.M."/>
            <person name="Varela M.C."/>
            <person name="Egas C."/>
            <person name="Matos J."/>
            <person name="Miguel C.M."/>
            <person name="Oliveira M.M."/>
            <person name="Ricardo C.P."/>
            <person name="Goncalves S."/>
        </authorList>
    </citation>
    <scope>NUCLEOTIDE SEQUENCE [LARGE SCALE GENOMIC DNA]</scope>
    <source>
        <strain evidence="2">cv. HL8</strain>
    </source>
</reference>
<accession>A0AAW0LBY6</accession>
<dbReference type="Proteomes" id="UP000237347">
    <property type="component" value="Unassembled WGS sequence"/>
</dbReference>
<keyword evidence="2" id="KW-1185">Reference proteome</keyword>
<evidence type="ECO:0000313" key="2">
    <source>
        <dbReference type="Proteomes" id="UP000237347"/>
    </source>
</evidence>
<comment type="caution">
    <text evidence="1">The sequence shown here is derived from an EMBL/GenBank/DDBJ whole genome shotgun (WGS) entry which is preliminary data.</text>
</comment>